<evidence type="ECO:0000313" key="3">
    <source>
        <dbReference type="Proteomes" id="UP001364224"/>
    </source>
</evidence>
<feature type="domain" description="Methyltransferase FkbM" evidence="1">
    <location>
        <begin position="45"/>
        <end position="210"/>
    </location>
</feature>
<dbReference type="RefSeq" id="WP_334478164.1">
    <property type="nucleotide sequence ID" value="NZ_JAZHRV010000001.1"/>
</dbReference>
<keyword evidence="3" id="KW-1185">Reference proteome</keyword>
<dbReference type="Proteomes" id="UP001364224">
    <property type="component" value="Unassembled WGS sequence"/>
</dbReference>
<dbReference type="EMBL" id="JAZHRV010000001">
    <property type="protein sequence ID" value="MEH2553639.1"/>
    <property type="molecule type" value="Genomic_DNA"/>
</dbReference>
<dbReference type="PANTHER" id="PTHR36973:SF4">
    <property type="entry name" value="NODULATION PROTEIN"/>
    <property type="match status" value="1"/>
</dbReference>
<dbReference type="PANTHER" id="PTHR36973">
    <property type="entry name" value="SLL1456 PROTEIN-RELATED"/>
    <property type="match status" value="1"/>
</dbReference>
<evidence type="ECO:0000259" key="1">
    <source>
        <dbReference type="Pfam" id="PF05050"/>
    </source>
</evidence>
<dbReference type="SUPFAM" id="SSF53335">
    <property type="entry name" value="S-adenosyl-L-methionine-dependent methyltransferases"/>
    <property type="match status" value="1"/>
</dbReference>
<dbReference type="Gene3D" id="3.40.50.150">
    <property type="entry name" value="Vaccinia Virus protein VP39"/>
    <property type="match status" value="1"/>
</dbReference>
<sequence length="248" mass="27840">MLKKMGKLLEALSSPSYWSGLRHGIAPTIEHRLALQRLNVRTVLDIGANRGQFSLLARCLYPAATIYAFEPLQRPAEQFRGLFANNANVHLFQVGIDEALGDTKMFVANDHHASSSILKAHKQSQIFGSRETGEETVRVGRLNDFLPLDSIRPPCLLKIDVQGYELQVINGCREVLPLVDYLYVECCYVELYARQALAHEILRRLGEFGFALRGTFNQYCDPEEGPVLADFLFQSLKSMAAVRAAQLK</sequence>
<accession>A0ABU8B530</accession>
<dbReference type="NCBIfam" id="TIGR01444">
    <property type="entry name" value="fkbM_fam"/>
    <property type="match status" value="1"/>
</dbReference>
<protein>
    <submittedName>
        <fullName evidence="2">FkbM family methyltransferase</fullName>
    </submittedName>
</protein>
<dbReference type="InterPro" id="IPR029063">
    <property type="entry name" value="SAM-dependent_MTases_sf"/>
</dbReference>
<proteinExistence type="predicted"/>
<dbReference type="InterPro" id="IPR006342">
    <property type="entry name" value="FkbM_mtfrase"/>
</dbReference>
<keyword evidence="2" id="KW-0808">Transferase</keyword>
<gene>
    <name evidence="2" type="ORF">V1286_001168</name>
</gene>
<dbReference type="InterPro" id="IPR053188">
    <property type="entry name" value="FkbM_Methyltransferase"/>
</dbReference>
<reference evidence="2 3" key="1">
    <citation type="submission" date="2024-02" db="EMBL/GenBank/DDBJ databases">
        <title>Adaptive strategies in a cosmopolitan and abundant soil bacterium.</title>
        <authorList>
            <person name="Carini P."/>
        </authorList>
    </citation>
    <scope>NUCLEOTIDE SEQUENCE [LARGE SCALE GENOMIC DNA]</scope>
    <source>
        <strain evidence="2 3">AZCC 1608</strain>
    </source>
</reference>
<organism evidence="2 3">
    <name type="scientific">Bradyrhizobium algeriense</name>
    <dbReference type="NCBI Taxonomy" id="634784"/>
    <lineage>
        <taxon>Bacteria</taxon>
        <taxon>Pseudomonadati</taxon>
        <taxon>Pseudomonadota</taxon>
        <taxon>Alphaproteobacteria</taxon>
        <taxon>Hyphomicrobiales</taxon>
        <taxon>Nitrobacteraceae</taxon>
        <taxon>Bradyrhizobium</taxon>
    </lineage>
</organism>
<dbReference type="GO" id="GO:0032259">
    <property type="term" value="P:methylation"/>
    <property type="evidence" value="ECO:0007669"/>
    <property type="project" value="UniProtKB-KW"/>
</dbReference>
<dbReference type="GO" id="GO:0008168">
    <property type="term" value="F:methyltransferase activity"/>
    <property type="evidence" value="ECO:0007669"/>
    <property type="project" value="UniProtKB-KW"/>
</dbReference>
<evidence type="ECO:0000313" key="2">
    <source>
        <dbReference type="EMBL" id="MEH2553639.1"/>
    </source>
</evidence>
<keyword evidence="2" id="KW-0489">Methyltransferase</keyword>
<comment type="caution">
    <text evidence="2">The sequence shown here is derived from an EMBL/GenBank/DDBJ whole genome shotgun (WGS) entry which is preliminary data.</text>
</comment>
<name>A0ABU8B530_9BRAD</name>
<dbReference type="Pfam" id="PF05050">
    <property type="entry name" value="Methyltransf_21"/>
    <property type="match status" value="1"/>
</dbReference>